<evidence type="ECO:0000259" key="3">
    <source>
        <dbReference type="Pfam" id="PF10536"/>
    </source>
</evidence>
<feature type="compositionally biased region" description="Basic and acidic residues" evidence="1">
    <location>
        <begin position="769"/>
        <end position="786"/>
    </location>
</feature>
<dbReference type="InterPro" id="IPR019557">
    <property type="entry name" value="AminoTfrase-like_pln_mobile"/>
</dbReference>
<dbReference type="Pfam" id="PF03732">
    <property type="entry name" value="Retrotrans_gag"/>
    <property type="match status" value="1"/>
</dbReference>
<feature type="region of interest" description="Disordered" evidence="1">
    <location>
        <begin position="1137"/>
        <end position="1191"/>
    </location>
</feature>
<feature type="region of interest" description="Disordered" evidence="1">
    <location>
        <begin position="766"/>
        <end position="811"/>
    </location>
</feature>
<feature type="region of interest" description="Disordered" evidence="1">
    <location>
        <begin position="557"/>
        <end position="667"/>
    </location>
</feature>
<dbReference type="Pfam" id="PF10536">
    <property type="entry name" value="PMD"/>
    <property type="match status" value="1"/>
</dbReference>
<evidence type="ECO:0000256" key="1">
    <source>
        <dbReference type="SAM" id="MobiDB-lite"/>
    </source>
</evidence>
<evidence type="ECO:0008006" key="5">
    <source>
        <dbReference type="Google" id="ProtNLM"/>
    </source>
</evidence>
<feature type="compositionally biased region" description="Basic and acidic residues" evidence="1">
    <location>
        <begin position="947"/>
        <end position="959"/>
    </location>
</feature>
<feature type="region of interest" description="Disordered" evidence="1">
    <location>
        <begin position="1498"/>
        <end position="1517"/>
    </location>
</feature>
<dbReference type="PANTHER" id="PTHR32108">
    <property type="entry name" value="DNA-DIRECTED RNA POLYMERASE SUBUNIT ALPHA"/>
    <property type="match status" value="1"/>
</dbReference>
<organism evidence="4">
    <name type="scientific">Fagus sylvatica</name>
    <name type="common">Beechnut</name>
    <dbReference type="NCBI Taxonomy" id="28930"/>
    <lineage>
        <taxon>Eukaryota</taxon>
        <taxon>Viridiplantae</taxon>
        <taxon>Streptophyta</taxon>
        <taxon>Embryophyta</taxon>
        <taxon>Tracheophyta</taxon>
        <taxon>Spermatophyta</taxon>
        <taxon>Magnoliopsida</taxon>
        <taxon>eudicotyledons</taxon>
        <taxon>Gunneridae</taxon>
        <taxon>Pentapetalae</taxon>
        <taxon>rosids</taxon>
        <taxon>fabids</taxon>
        <taxon>Fagales</taxon>
        <taxon>Fagaceae</taxon>
        <taxon>Fagus</taxon>
    </lineage>
</organism>
<feature type="compositionally biased region" description="Low complexity" evidence="1">
    <location>
        <begin position="1157"/>
        <end position="1170"/>
    </location>
</feature>
<proteinExistence type="predicted"/>
<feature type="domain" description="Retrotransposon gag" evidence="2">
    <location>
        <begin position="1006"/>
        <end position="1088"/>
    </location>
</feature>
<reference evidence="4" key="1">
    <citation type="submission" date="2018-02" db="EMBL/GenBank/DDBJ databases">
        <authorList>
            <person name="Cohen D.B."/>
            <person name="Kent A.D."/>
        </authorList>
    </citation>
    <scope>NUCLEOTIDE SEQUENCE</scope>
</reference>
<sequence length="1599" mass="178059">MASSSSKIPVGSSFPTTQHRRVRASGGPPSSVSGEAEDLREGFALPLIDPWYTSSPLFPPRSVDFSHPVEDWDWTVSGVEPTVDQAWVPGLDEISELSIQKGDLQATPIEFRFPLCCFQGLVSLGWTVKSLIPIFGIIWWTLKFIAFVVKHQAVMRLSAAEEEIAAVLKKHSFTRLSGWPSTFINYKKAPIRRAAFILYWLCKCTFGNFPCYSVNTIFIPLAIRISVGHCFPLAPLFLGHLYSQLNLLHDCEIAGDSCYILSTAFNTSALQTFFWEHSISYIYAARDRSAAWGRFSDLPQKFLNQFPSFRDNLPLVYRWVGLKPCDHDLVDALDYEENVLFRPYGDDHPGFTCASIFRKLYRPSPLIRDLKVDDYRSLSYLSTVNPGFLPILSATGVAFIPYCPQRVQRQFGLDQDIPIGPQETTSCVADLTAFLKSSAFARWGGETTRVLIPGGHRFGFNTPSMGAYWQRLTQSMVDYVIAGRSDRTPMSVHRKPLVSNPYLTPPSQSAISYANSQKLGFAEWDSVRRGWIPYTIHLPDGWRSSVSVVEDRLIMPSKRGKGSKRDAPADPVFEKTPKKSAPTASSSKKAPSKKAKAVKQGKSPPLVSSAAEESTTAFVQGSTKSVVAPPKRKTKAGKESKSTPSVPSTAEESTGAQKWNRTPKGSSSFSNVRVYLFVRYVYIKSVVNQKYDPPFNRHRTVCVSTPSPLKKKFTAPLFPLGAAGRTRSKSGPRVAHGSGGSGSDMVVVELKDILLQVPYMYEPKSAKPKAADIRLDQTEDLGKSDSRSVSAESTADDDDMPEADDSSMGAAGSMEEDLAIVPHASHDDDSAVDADVDPISFSLPQTVLTSAGSDVSISHVMEGISLFGVTPSLRAIPAGGFVIPASHLTSEDSPVVGGALMPEETHAQSLVESGSVVDLGVDAAGHDAPIEDAGISAVDTLAGSDHLENIGKEDDKDTSEAEPEGTFQHQRHSTKAADATKARGERTPNWTARLIAWRRRSGSYRGMQAEWYSQLKKISHWKELADTFLAQYGFNSQIAPDRFDLQRMEKKSNETFREYAQRWREKAARARPPLDEREMIKIFVDTLKNPYFDRMMGLQMQFFVDLIPVGDRIEDALKTKKIVDMTALMALAEQAAKKAPTKRKEGDVQMIGRNNGRPRQAPAPQMPARPEGNQPNDNRWPRKEPRQFTPLPMPMTELYPILIEKSLISPIVPKPYNGPQRRDFNPNSACDFHFGEVGHTVENCGQLRHRVQDLIDHGVLKFEGLPNITTNPLPKHPEGGVNMVEVEEGNEESIAWRRLFYTLEKQRHITPLEAPPGPSTGDACEYHSGARGHSLECCEEFKKKVTDLMEKGLVGREEIPSGRDCQSYDPSDLDWYAELNLDDIVEDEMDLDNLQDEGDEWGYFMEDDTDEWRNVDFTKLFQFPCLIVPPGFETPEFEIFYENGDPEAHLQKYGEKMALHLENELLMISVFPESLSKQAAAWFYQLRNLTDEEPYVIPDPGVNEEEEEEKAKPLPAKDPDSIAIAEEREEPIKTPPPSNITTTTAEEEYAGPMVEGLSIHTIAEEEDSTTPPTRHCQQGEEAKTWTCVPLLQRVSSSNE</sequence>
<feature type="compositionally biased region" description="Acidic residues" evidence="1">
    <location>
        <begin position="794"/>
        <end position="805"/>
    </location>
</feature>
<feature type="region of interest" description="Disordered" evidence="1">
    <location>
        <begin position="723"/>
        <end position="742"/>
    </location>
</feature>
<feature type="compositionally biased region" description="Polar residues" evidence="1">
    <location>
        <begin position="611"/>
        <end position="625"/>
    </location>
</feature>
<feature type="compositionally biased region" description="Basic and acidic residues" evidence="1">
    <location>
        <begin position="563"/>
        <end position="577"/>
    </location>
</feature>
<evidence type="ECO:0000313" key="4">
    <source>
        <dbReference type="EMBL" id="SPD07109.1"/>
    </source>
</evidence>
<feature type="region of interest" description="Disordered" evidence="1">
    <location>
        <begin position="1526"/>
        <end position="1582"/>
    </location>
</feature>
<feature type="compositionally biased region" description="Polar residues" evidence="1">
    <location>
        <begin position="1"/>
        <end position="17"/>
    </location>
</feature>
<gene>
    <name evidence="4" type="ORF">FSB_LOCUS34991</name>
</gene>
<feature type="domain" description="Aminotransferase-like plant mobile" evidence="3">
    <location>
        <begin position="175"/>
        <end position="421"/>
    </location>
</feature>
<dbReference type="InterPro" id="IPR005162">
    <property type="entry name" value="Retrotrans_gag_dom"/>
</dbReference>
<dbReference type="EMBL" id="OIVN01002876">
    <property type="protein sequence ID" value="SPD07109.1"/>
    <property type="molecule type" value="Genomic_DNA"/>
</dbReference>
<name>A0A2N9H652_FAGSY</name>
<feature type="region of interest" description="Disordered" evidence="1">
    <location>
        <begin position="1"/>
        <end position="35"/>
    </location>
</feature>
<feature type="compositionally biased region" description="Low complexity" evidence="1">
    <location>
        <begin position="579"/>
        <end position="589"/>
    </location>
</feature>
<feature type="compositionally biased region" description="Polar residues" evidence="1">
    <location>
        <begin position="642"/>
        <end position="667"/>
    </location>
</feature>
<evidence type="ECO:0000259" key="2">
    <source>
        <dbReference type="Pfam" id="PF03732"/>
    </source>
</evidence>
<feature type="compositionally biased region" description="Basic residues" evidence="1">
    <location>
        <begin position="590"/>
        <end position="599"/>
    </location>
</feature>
<protein>
    <recommendedName>
        <fullName evidence="5">Retrotransposon gag domain-containing protein</fullName>
    </recommendedName>
</protein>
<accession>A0A2N9H652</accession>
<feature type="region of interest" description="Disordered" evidence="1">
    <location>
        <begin position="947"/>
        <end position="985"/>
    </location>
</feature>
<dbReference type="PANTHER" id="PTHR32108:SF9">
    <property type="entry name" value="REVERSE TRANSCRIPTASE RNASE H-LIKE DOMAIN-CONTAINING PROTEIN"/>
    <property type="match status" value="1"/>
</dbReference>